<dbReference type="Pfam" id="PF24889">
    <property type="entry name" value="CCTL2_WNK"/>
    <property type="match status" value="1"/>
</dbReference>
<dbReference type="STRING" id="387005.A0A183HW88"/>
<keyword evidence="4" id="KW-1185">Reference proteome</keyword>
<evidence type="ECO:0000313" key="4">
    <source>
        <dbReference type="Proteomes" id="UP000267606"/>
    </source>
</evidence>
<protein>
    <submittedName>
        <fullName evidence="5">UBX domain-containing protein</fullName>
    </submittedName>
</protein>
<evidence type="ECO:0000313" key="3">
    <source>
        <dbReference type="EMBL" id="VDO78929.1"/>
    </source>
</evidence>
<reference evidence="5" key="1">
    <citation type="submission" date="2016-06" db="UniProtKB">
        <authorList>
            <consortium name="WormBaseParasite"/>
        </authorList>
    </citation>
    <scope>IDENTIFICATION</scope>
</reference>
<dbReference type="EMBL" id="UZAJ01017407">
    <property type="protein sequence ID" value="VDO78929.1"/>
    <property type="molecule type" value="Genomic_DNA"/>
</dbReference>
<organism evidence="5">
    <name type="scientific">Onchocerca flexuosa</name>
    <dbReference type="NCBI Taxonomy" id="387005"/>
    <lineage>
        <taxon>Eukaryota</taxon>
        <taxon>Metazoa</taxon>
        <taxon>Ecdysozoa</taxon>
        <taxon>Nematoda</taxon>
        <taxon>Chromadorea</taxon>
        <taxon>Rhabditida</taxon>
        <taxon>Spirurina</taxon>
        <taxon>Spiruromorpha</taxon>
        <taxon>Filarioidea</taxon>
        <taxon>Onchocercidae</taxon>
        <taxon>Onchocerca</taxon>
    </lineage>
</organism>
<evidence type="ECO:0000259" key="2">
    <source>
        <dbReference type="Pfam" id="PF24889"/>
    </source>
</evidence>
<accession>A0A183HW88</accession>
<feature type="region of interest" description="Disordered" evidence="1">
    <location>
        <begin position="1"/>
        <end position="64"/>
    </location>
</feature>
<gene>
    <name evidence="3" type="ORF">OFLC_LOCUS11750</name>
</gene>
<dbReference type="AlphaFoldDB" id="A0A183HW88"/>
<proteinExistence type="predicted"/>
<feature type="domain" description="Serine/threonine-protein kinase WNK CCTL2" evidence="2">
    <location>
        <begin position="76"/>
        <end position="113"/>
    </location>
</feature>
<reference evidence="3 4" key="2">
    <citation type="submission" date="2018-11" db="EMBL/GenBank/DDBJ databases">
        <authorList>
            <consortium name="Pathogen Informatics"/>
        </authorList>
    </citation>
    <scope>NUCLEOTIDE SEQUENCE [LARGE SCALE GENOMIC DNA]</scope>
</reference>
<dbReference type="Proteomes" id="UP000267606">
    <property type="component" value="Unassembled WGS sequence"/>
</dbReference>
<dbReference type="WBParaSite" id="OFLC_0001175001-mRNA-1">
    <property type="protein sequence ID" value="OFLC_0001175001-mRNA-1"/>
    <property type="gene ID" value="OFLC_0001175001"/>
</dbReference>
<evidence type="ECO:0000256" key="1">
    <source>
        <dbReference type="SAM" id="MobiDB-lite"/>
    </source>
</evidence>
<feature type="compositionally biased region" description="Low complexity" evidence="1">
    <location>
        <begin position="1"/>
        <end position="41"/>
    </location>
</feature>
<evidence type="ECO:0000313" key="5">
    <source>
        <dbReference type="WBParaSite" id="OFLC_0001175001-mRNA-1"/>
    </source>
</evidence>
<dbReference type="InterPro" id="IPR056865">
    <property type="entry name" value="CCTL2_WNK"/>
</dbReference>
<dbReference type="SUPFAM" id="SSF81995">
    <property type="entry name" value="beta-sandwich domain of Sec23/24"/>
    <property type="match status" value="1"/>
</dbReference>
<name>A0A183HW88_9BILA</name>
<sequence>QQQQPQQQQPQQQQPQQQQLQQQPPQQQQPQSQQLQQQQQSAAASPENDDRHDGPVKHKKSKKKVAIEVLRVVTDETNQQPLVSCRLDTSHKTVTFQFAPDSDKPSVITKKLTRISGLSCSRLDLKPGNDS</sequence>